<evidence type="ECO:0000256" key="4">
    <source>
        <dbReference type="SAM" id="Coils"/>
    </source>
</evidence>
<dbReference type="InterPro" id="IPR003617">
    <property type="entry name" value="TFIIS/CRSP70_N_sub"/>
</dbReference>
<evidence type="ECO:0000256" key="3">
    <source>
        <dbReference type="PROSITE-ProRule" id="PRU00649"/>
    </source>
</evidence>
<dbReference type="InterPro" id="IPR036252">
    <property type="entry name" value="Proteasome_activ_sf"/>
</dbReference>
<comment type="caution">
    <text evidence="7">The sequence shown here is derived from an EMBL/GenBank/DDBJ whole genome shotgun (WGS) entry which is preliminary data.</text>
</comment>
<dbReference type="GO" id="GO:0008537">
    <property type="term" value="C:proteasome activator complex"/>
    <property type="evidence" value="ECO:0007669"/>
    <property type="project" value="InterPro"/>
</dbReference>
<keyword evidence="2 3" id="KW-0539">Nucleus</keyword>
<dbReference type="Pfam" id="PF08711">
    <property type="entry name" value="Med26"/>
    <property type="match status" value="1"/>
</dbReference>
<dbReference type="InterPro" id="IPR051030">
    <property type="entry name" value="Vitamin_B12-ABC_binding"/>
</dbReference>
<keyword evidence="8" id="KW-1185">Reference proteome</keyword>
<evidence type="ECO:0000256" key="1">
    <source>
        <dbReference type="ARBA" id="ARBA00004123"/>
    </source>
</evidence>
<protein>
    <submittedName>
        <fullName evidence="7">Periplasmic binding protein</fullName>
    </submittedName>
</protein>
<dbReference type="SMART" id="SM00509">
    <property type="entry name" value="TFS2N"/>
    <property type="match status" value="1"/>
</dbReference>
<dbReference type="InterPro" id="IPR035441">
    <property type="entry name" value="TFIIS/LEDGF_dom_sf"/>
</dbReference>
<keyword evidence="4" id="KW-0175">Coiled coil</keyword>
<evidence type="ECO:0000313" key="7">
    <source>
        <dbReference type="EMBL" id="OQR90899.1"/>
    </source>
</evidence>
<gene>
    <name evidence="7" type="ORF">THRCLA_09157</name>
</gene>
<dbReference type="EMBL" id="JNBS01002476">
    <property type="protein sequence ID" value="OQR90899.1"/>
    <property type="molecule type" value="Genomic_DNA"/>
</dbReference>
<proteinExistence type="predicted"/>
<name>A0A1V9YYL3_9STRA</name>
<evidence type="ECO:0000256" key="2">
    <source>
        <dbReference type="ARBA" id="ARBA00023242"/>
    </source>
</evidence>
<dbReference type="SUPFAM" id="SSF47676">
    <property type="entry name" value="Conserved domain common to transcription factors TFIIS, elongin A, CRSP70"/>
    <property type="match status" value="1"/>
</dbReference>
<dbReference type="PANTHER" id="PTHR42860:SF1">
    <property type="entry name" value="VITAMIN B12-BINDING PROTEIN"/>
    <property type="match status" value="1"/>
</dbReference>
<feature type="coiled-coil region" evidence="4">
    <location>
        <begin position="1581"/>
        <end position="1633"/>
    </location>
</feature>
<evidence type="ECO:0000256" key="5">
    <source>
        <dbReference type="SAM" id="MobiDB-lite"/>
    </source>
</evidence>
<sequence length="2039" mass="227944">MANGMWTRMAASGTSVIIAPKVVSAELEAKIKECIEGFMQKNKSHAESRSLKIVRQHVEKTLSLSLTHHKDLLKRLMHNVLQRSSMATDVNSLAKEPLWKPNERTIAIMNGLNNLYQYSRSPEVFSKCSFDAVQHLYELAEITADREMHRTILLYARQLASQFLDNSYAFIPEWLYGAQPTPLQVLDVISQAYTLSCIHMQHPRLKELRVFLATQQVPYTAMDYFGWDPNTAYATTDSKQTCYQKIANALTMTWYANHLEIMLGCTYGTVFKWIPSLYPYAAPSELTDKEYLDQCYLISRLVLTLTNFGSLQLTVDLLPHEYHFMQQHFDTHLARSDLHIVGSFARALKGYLPKPTAVLERAMAFVLCSQSEDGSWQQLESETPEELVHKSAVALFTLCDPCFNGYAPSVADVNILPVLERLAATEHERRGANGDNFESDLKRNNMKANVQAVLTKAAICDAAIAPVAEANELTRIQGILEATTDIKAMDAFVALDILTSLKSMQLTVETLKATGLGRSINKLRKHPSEHVSNLSQALVMKIASFLPAATTICYELGIGHLLSCVTFECQFPKAAKDKPKVIRCVFDADDHSSSKIEEFVSTSATNGTPLYAIDESLLRDVDVVLIQDLCEVCAIGPANVLPVLKKLNIKPKIVQLTARGLSGLYRDINAIASVCGIQERGNQLVESLQKRVENVTTALHGCKPIKTVCVEWLDPIYNAGHWMPELVKLAGGYDPLAAPETFSVAIDWTTVAQAGAEALVIMPCGFNLERSIKDSRALLPSRKGFCDIPAVQSGRVYFFDANRLFSGASPALVDGLEVLAHLLHPDRFAAIASHRKDYAQFEFDGAMDKRLAATTAAATAVLEEIPLHMDRIQELLQREFPPTTPSQVHAAFSPLVSIDAATNERMVRLVHVVLDEIHTAIQKLQCIERWIQLLVPKIADGNNFGVEVQKSVQLQISASRTALQKAWDGMTDYYWQRATAHEKFAIKASTEKSNTVTSTAEEGGKDGNTNTKSTVAIEKASNTVGAPLADLIAYVIAVDVKWYYNLQRTLESVGDHYAFSLDAIEKNSSKIKLPRGHGERVQEKMNGNPVSLQWKYPPDLVFNEESLLDIILTLRMKIEVLEKSEMGNGEIPAWLSDAMQNIANNSEAMVECQNLKDQFKYMKQTIDGIQKDIVLLRRDIAAARTIKKRNRVEDEGKSDTPVRRRPSIAMALDRAPSRRESLIQADLQRKAIEEKKQKGAATGERPTTPQTKPNEPVFIASEAAIDHGVSQEALEMIIEPLLVTQEQQKAEFAVIRENSQEAKSSVIRLQAEMKRRDALIQARNSKHEGNVKILLDKLTHDLRACVTQNELIGFEQKSLILLKQESNKLSDEFGGLFNRTQEEIHMVRSMQEDINSNQAESLQKTQNRVEIMSDKIEEIIKTQDKFAKMLDELRRNSQAEHQHIQTIITQQGVMKEKLQALSEKQGKSEQFMADLAQAVENQAQSKQKSEDQLKEIIEMRSGALHNEIKRLDDIFEACSISTLSMDVKKSTERIEFLEHSAVENKKKITDLSQHVADTEIIYNTNFTNIYGGIERVSREASDNLKKATNQLSTKIKEAQEVNVSLTKTVLEHKDESEKNFATTRSKIENHQLETEGMKVHTEAAIAAIKEKLSYLEESNMSFRTEYNATQSEVDRTFAEIATETNSTHVILDSMNATFQTLTSKQEYFDQQLNVVQNEYRTEISATAAKLNETVAKEGERTEALYAAFTEKQSKFADMVAKASTRNMSIATLNKELDILCDSFVGECWKFEISSRQEGKIANSPASRADNNSNRKQFSDRQQNFLVKNAQFFADLVCAKAEYEVLKTASNKETRSQAELDAKMVYLQEEIIDKLNTRMLAKLANLLNGALARRTLAGGGGGPQEDGRQSGDGSFLETMRLQGRPSSQASARPTSSADSNSPFNKRRESYSCFGVRADSPVQDADARRIIQSPHSNSPYVYRGGFRIPNRNATINAVSDAYREMHHDNDANTEEFVEEDAGILGQTETSLMSSSVSLPAL</sequence>
<accession>A0A1V9YYL3</accession>
<dbReference type="PROSITE" id="PS51319">
    <property type="entry name" value="TFIIS_N"/>
    <property type="match status" value="1"/>
</dbReference>
<dbReference type="Gene3D" id="1.20.930.10">
    <property type="entry name" value="Conserved domain common to transcription factors TFIIS, elongin A, CRSP70"/>
    <property type="match status" value="1"/>
</dbReference>
<evidence type="ECO:0000313" key="8">
    <source>
        <dbReference type="Proteomes" id="UP000243217"/>
    </source>
</evidence>
<feature type="compositionally biased region" description="Polar residues" evidence="5">
    <location>
        <begin position="1923"/>
        <end position="1942"/>
    </location>
</feature>
<reference evidence="7 8" key="1">
    <citation type="journal article" date="2014" name="Genome Biol. Evol.">
        <title>The secreted proteins of Achlya hypogyna and Thraustotheca clavata identify the ancestral oomycete secretome and reveal gene acquisitions by horizontal gene transfer.</title>
        <authorList>
            <person name="Misner I."/>
            <person name="Blouin N."/>
            <person name="Leonard G."/>
            <person name="Richards T.A."/>
            <person name="Lane C.E."/>
        </authorList>
    </citation>
    <scope>NUCLEOTIDE SEQUENCE [LARGE SCALE GENOMIC DNA]</scope>
    <source>
        <strain evidence="7 8">ATCC 34112</strain>
    </source>
</reference>
<evidence type="ECO:0000259" key="6">
    <source>
        <dbReference type="PROSITE" id="PS51319"/>
    </source>
</evidence>
<dbReference type="InterPro" id="IPR036997">
    <property type="entry name" value="PA28_C_sf"/>
</dbReference>
<dbReference type="PANTHER" id="PTHR42860">
    <property type="entry name" value="VITAMIN B12-BINDING PROTEIN"/>
    <property type="match status" value="1"/>
</dbReference>
<dbReference type="Proteomes" id="UP000243217">
    <property type="component" value="Unassembled WGS sequence"/>
</dbReference>
<dbReference type="SUPFAM" id="SSF47216">
    <property type="entry name" value="Proteasome activator"/>
    <property type="match status" value="1"/>
</dbReference>
<dbReference type="Pfam" id="PF02252">
    <property type="entry name" value="PA28_C"/>
    <property type="match status" value="1"/>
</dbReference>
<feature type="region of interest" description="Disordered" evidence="5">
    <location>
        <begin position="1920"/>
        <end position="1944"/>
    </location>
</feature>
<organism evidence="7 8">
    <name type="scientific">Thraustotheca clavata</name>
    <dbReference type="NCBI Taxonomy" id="74557"/>
    <lineage>
        <taxon>Eukaryota</taxon>
        <taxon>Sar</taxon>
        <taxon>Stramenopiles</taxon>
        <taxon>Oomycota</taxon>
        <taxon>Saprolegniomycetes</taxon>
        <taxon>Saprolegniales</taxon>
        <taxon>Achlyaceae</taxon>
        <taxon>Thraustotheca</taxon>
    </lineage>
</organism>
<dbReference type="CDD" id="cd00183">
    <property type="entry name" value="TFIIS_I"/>
    <property type="match status" value="1"/>
</dbReference>
<dbReference type="GO" id="GO:0005634">
    <property type="term" value="C:nucleus"/>
    <property type="evidence" value="ECO:0007669"/>
    <property type="project" value="UniProtKB-SubCell"/>
</dbReference>
<dbReference type="InterPro" id="IPR003186">
    <property type="entry name" value="PA28_C"/>
</dbReference>
<dbReference type="Gene3D" id="3.40.50.1980">
    <property type="entry name" value="Nitrogenase molybdenum iron protein domain"/>
    <property type="match status" value="2"/>
</dbReference>
<feature type="domain" description="TFIIS N-terminal" evidence="6">
    <location>
        <begin position="471"/>
        <end position="549"/>
    </location>
</feature>
<dbReference type="SUPFAM" id="SSF53807">
    <property type="entry name" value="Helical backbone' metal receptor"/>
    <property type="match status" value="1"/>
</dbReference>
<feature type="region of interest" description="Disordered" evidence="5">
    <location>
        <begin position="1234"/>
        <end position="1254"/>
    </location>
</feature>
<dbReference type="Gene3D" id="1.20.120.180">
    <property type="entry name" value="Proteasome activator pa28, C-terminal domain"/>
    <property type="match status" value="1"/>
</dbReference>
<dbReference type="InterPro" id="IPR017923">
    <property type="entry name" value="TFIIS_N"/>
</dbReference>
<dbReference type="OrthoDB" id="72337at2759"/>
<dbReference type="STRING" id="74557.A0A1V9YYL3"/>
<comment type="subcellular location">
    <subcellularLocation>
        <location evidence="1 3">Nucleus</location>
    </subcellularLocation>
</comment>